<dbReference type="GO" id="GO:0046429">
    <property type="term" value="F:4-hydroxy-3-methylbut-2-en-1-yl diphosphate synthase activity (ferredoxin)"/>
    <property type="evidence" value="ECO:0007669"/>
    <property type="project" value="InterPro"/>
</dbReference>
<proteinExistence type="inferred from homology"/>
<dbReference type="InterPro" id="IPR058578">
    <property type="entry name" value="IspG_TIM"/>
</dbReference>
<evidence type="ECO:0000256" key="1">
    <source>
        <dbReference type="ARBA" id="ARBA00001966"/>
    </source>
</evidence>
<dbReference type="PANTHER" id="PTHR30454:SF0">
    <property type="entry name" value="4-HYDROXY-3-METHYLBUT-2-EN-1-YL DIPHOSPHATE SYNTHASE (FERREDOXIN), CHLOROPLASTIC"/>
    <property type="match status" value="1"/>
</dbReference>
<comment type="caution">
    <text evidence="11">The sequence shown here is derived from an EMBL/GenBank/DDBJ whole genome shotgun (WGS) entry which is preliminary data.</text>
</comment>
<feature type="domain" description="IspG C-terminal" evidence="10">
    <location>
        <begin position="635"/>
        <end position="734"/>
    </location>
</feature>
<dbReference type="HAMAP" id="MF_00159">
    <property type="entry name" value="IspG"/>
    <property type="match status" value="1"/>
</dbReference>
<evidence type="ECO:0000256" key="6">
    <source>
        <dbReference type="ARBA" id="ARBA00023014"/>
    </source>
</evidence>
<dbReference type="GO" id="GO:0019288">
    <property type="term" value="P:isopentenyl diphosphate biosynthetic process, methylerythritol 4-phosphate pathway"/>
    <property type="evidence" value="ECO:0007669"/>
    <property type="project" value="TreeGrafter"/>
</dbReference>
<comment type="cofactor">
    <cofactor evidence="1">
        <name>[4Fe-4S] cluster</name>
        <dbReference type="ChEBI" id="CHEBI:49883"/>
    </cofactor>
</comment>
<gene>
    <name evidence="11" type="ORF">BdWA1_003131</name>
</gene>
<keyword evidence="6" id="KW-0411">Iron-sulfur</keyword>
<dbReference type="Gene3D" id="3.30.413.10">
    <property type="entry name" value="Sulfite Reductase Hemoprotein, domain 1"/>
    <property type="match status" value="1"/>
</dbReference>
<feature type="signal peptide" evidence="8">
    <location>
        <begin position="1"/>
        <end position="17"/>
    </location>
</feature>
<dbReference type="GO" id="GO:0051539">
    <property type="term" value="F:4 iron, 4 sulfur cluster binding"/>
    <property type="evidence" value="ECO:0007669"/>
    <property type="project" value="UniProtKB-KW"/>
</dbReference>
<evidence type="ECO:0000256" key="5">
    <source>
        <dbReference type="ARBA" id="ARBA00023004"/>
    </source>
</evidence>
<keyword evidence="8" id="KW-0732">Signal</keyword>
<dbReference type="FunFam" id="3.20.20.20:FF:000005">
    <property type="entry name" value="4-hydroxy-3-methylbut-2-en-1-yl diphosphate synthase (flavodoxin)"/>
    <property type="match status" value="1"/>
</dbReference>
<evidence type="ECO:0000259" key="10">
    <source>
        <dbReference type="Pfam" id="PF26540"/>
    </source>
</evidence>
<protein>
    <submittedName>
        <fullName evidence="11">Bifunctional 4-hydroxy-3-methylbut-2-en-1-yl diphosphate synthase</fullName>
    </submittedName>
</protein>
<accession>A0AAD9PIG0</accession>
<dbReference type="PANTHER" id="PTHR30454">
    <property type="entry name" value="4-HYDROXY-3-METHYLBUT-2-EN-1-YL DIPHOSPHATE SYNTHASE"/>
    <property type="match status" value="1"/>
</dbReference>
<dbReference type="NCBIfam" id="TIGR00612">
    <property type="entry name" value="ispG_gcpE"/>
    <property type="match status" value="1"/>
</dbReference>
<keyword evidence="5" id="KW-0408">Iron</keyword>
<dbReference type="Gene3D" id="3.20.20.20">
    <property type="entry name" value="Dihydropteroate synthase-like"/>
    <property type="match status" value="1"/>
</dbReference>
<sequence length="748" mass="82426">MMMIVFLLLTLFHCCLGYRIPAVGSIQDDLKYCESVHERIRVPTRSVRIGNVQIGSKHPIALQTMTSCDTNDVEQCVDQIQRAKCYGADLVRVTVQSPREIKASAAIKDRLLTLKCDIPLVADVHFNPKVAMLAADIFDKVRVNPGNYVDGRKDFDEKVYNSKLEFMDAGKRIKEMFSPLVEKCKSLNRAIRIGTNHGSLSSRITSFYGDTPKGMVESAFEFLQVCRDLDFHNVVVSLKSSNSIVMLHAYRLLVREYYKRGYDYPIHLGVTEAGSSDEGRAKSALGIGALLLDGIGDTVRMSLTEDPWLELVPARKLVDVVAQLTSPPNIGDGIAVASTLLIPTRDIRNFEAIARRRVEFAASQMADTSTYAKAQAPLLSPHGSVGCFITRQHLADPAFLFKSLRAKVVDKVPTRVATSVDFCILESVPEFHECAAQRLVKELIEGGFCIVAPVDKLAQNPIKFAIGLVDLDKIDSLAEIQAPSNIVEETGEAVVDYCDRINQVAVRINGSESLEHLEKLVQLTDAKTRPVGSPKPVFILLNVDPKLNNYMSTVRSIISHLQQLNCTLPVIHQLDLSTIFNHEDLVIEAATTVSSHLLDKLGEGLVIKSSLPLQDSIDVTFTILQAACMRTTRTNLISCPSCGRTLFNIQQTTEEVKRRVGHLPGVTIAIMGCIVNGIGEMADADFGYVGGAPGKVGGKCTKLQLQVDFYVKKQLVERGVPHQEACDKFIELIKKHGKWVDLPQNTSA</sequence>
<dbReference type="SUPFAM" id="SSF56014">
    <property type="entry name" value="Nitrite and sulphite reductase 4Fe-4S domain-like"/>
    <property type="match status" value="1"/>
</dbReference>
<name>A0AAD9PIG0_9APIC</name>
<dbReference type="InterPro" id="IPR011005">
    <property type="entry name" value="Dihydropteroate_synth-like_sf"/>
</dbReference>
<dbReference type="InterPro" id="IPR004588">
    <property type="entry name" value="IspG_bac-typ"/>
</dbReference>
<dbReference type="KEGG" id="bdw:94337428"/>
<evidence type="ECO:0000256" key="2">
    <source>
        <dbReference type="ARBA" id="ARBA00022485"/>
    </source>
</evidence>
<dbReference type="InterPro" id="IPR058579">
    <property type="entry name" value="IspG_C"/>
</dbReference>
<evidence type="ECO:0000256" key="7">
    <source>
        <dbReference type="ARBA" id="ARBA00023229"/>
    </source>
</evidence>
<dbReference type="Pfam" id="PF26540">
    <property type="entry name" value="GcpE_C"/>
    <property type="match status" value="1"/>
</dbReference>
<reference evidence="11" key="1">
    <citation type="journal article" date="2023" name="Nat. Microbiol.">
        <title>Babesia duncani multi-omics identifies virulence factors and drug targets.</title>
        <authorList>
            <person name="Singh P."/>
            <person name="Lonardi S."/>
            <person name="Liang Q."/>
            <person name="Vydyam P."/>
            <person name="Khabirova E."/>
            <person name="Fang T."/>
            <person name="Gihaz S."/>
            <person name="Thekkiniath J."/>
            <person name="Munshi M."/>
            <person name="Abel S."/>
            <person name="Ciampossin L."/>
            <person name="Batugedara G."/>
            <person name="Gupta M."/>
            <person name="Lu X.M."/>
            <person name="Lenz T."/>
            <person name="Chakravarty S."/>
            <person name="Cornillot E."/>
            <person name="Hu Y."/>
            <person name="Ma W."/>
            <person name="Gonzalez L.M."/>
            <person name="Sanchez S."/>
            <person name="Estrada K."/>
            <person name="Sanchez-Flores A."/>
            <person name="Montero E."/>
            <person name="Harb O.S."/>
            <person name="Le Roch K.G."/>
            <person name="Mamoun C.B."/>
        </authorList>
    </citation>
    <scope>NUCLEOTIDE SEQUENCE</scope>
    <source>
        <strain evidence="11">WA1</strain>
    </source>
</reference>
<organism evidence="11 12">
    <name type="scientific">Babesia duncani</name>
    <dbReference type="NCBI Taxonomy" id="323732"/>
    <lineage>
        <taxon>Eukaryota</taxon>
        <taxon>Sar</taxon>
        <taxon>Alveolata</taxon>
        <taxon>Apicomplexa</taxon>
        <taxon>Aconoidasida</taxon>
        <taxon>Piroplasmida</taxon>
        <taxon>Babesiidae</taxon>
        <taxon>Babesia</taxon>
    </lineage>
</organism>
<dbReference type="RefSeq" id="XP_067802298.1">
    <property type="nucleotide sequence ID" value="XM_067948147.1"/>
</dbReference>
<dbReference type="GO" id="GO:0005506">
    <property type="term" value="F:iron ion binding"/>
    <property type="evidence" value="ECO:0007669"/>
    <property type="project" value="InterPro"/>
</dbReference>
<evidence type="ECO:0000313" key="11">
    <source>
        <dbReference type="EMBL" id="KAK2195455.1"/>
    </source>
</evidence>
<dbReference type="Pfam" id="PF04551">
    <property type="entry name" value="GcpE"/>
    <property type="match status" value="1"/>
</dbReference>
<keyword evidence="4" id="KW-0560">Oxidoreductase</keyword>
<keyword evidence="12" id="KW-1185">Reference proteome</keyword>
<evidence type="ECO:0000259" key="9">
    <source>
        <dbReference type="Pfam" id="PF04551"/>
    </source>
</evidence>
<feature type="domain" description="IspG TIM-barrel" evidence="9">
    <location>
        <begin position="44"/>
        <end position="312"/>
    </location>
</feature>
<feature type="chain" id="PRO_5041908645" evidence="8">
    <location>
        <begin position="18"/>
        <end position="748"/>
    </location>
</feature>
<dbReference type="EMBL" id="JALLKP010000004">
    <property type="protein sequence ID" value="KAK2195455.1"/>
    <property type="molecule type" value="Genomic_DNA"/>
</dbReference>
<dbReference type="GO" id="GO:0016114">
    <property type="term" value="P:terpenoid biosynthetic process"/>
    <property type="evidence" value="ECO:0007669"/>
    <property type="project" value="InterPro"/>
</dbReference>
<dbReference type="AlphaFoldDB" id="A0AAD9PIG0"/>
<keyword evidence="3" id="KW-0479">Metal-binding</keyword>
<keyword evidence="2" id="KW-0004">4Fe-4S</keyword>
<evidence type="ECO:0000256" key="4">
    <source>
        <dbReference type="ARBA" id="ARBA00023002"/>
    </source>
</evidence>
<dbReference type="GeneID" id="94337428"/>
<dbReference type="InterPro" id="IPR045854">
    <property type="entry name" value="NO2/SO3_Rdtase_4Fe4S_sf"/>
</dbReference>
<evidence type="ECO:0000256" key="8">
    <source>
        <dbReference type="SAM" id="SignalP"/>
    </source>
</evidence>
<evidence type="ECO:0000313" key="12">
    <source>
        <dbReference type="Proteomes" id="UP001214638"/>
    </source>
</evidence>
<dbReference type="PIRSF" id="PIRSF037336">
    <property type="entry name" value="IspG_like"/>
    <property type="match status" value="1"/>
</dbReference>
<evidence type="ECO:0000256" key="3">
    <source>
        <dbReference type="ARBA" id="ARBA00022723"/>
    </source>
</evidence>
<dbReference type="Proteomes" id="UP001214638">
    <property type="component" value="Unassembled WGS sequence"/>
</dbReference>
<dbReference type="InterPro" id="IPR017178">
    <property type="entry name" value="IspG_atypical"/>
</dbReference>
<keyword evidence="7" id="KW-0414">Isoprene biosynthesis</keyword>